<feature type="domain" description="HTH luxR-type" evidence="4">
    <location>
        <begin position="1"/>
        <end position="61"/>
    </location>
</feature>
<accession>A0ABN3FQ64</accession>
<evidence type="ECO:0000256" key="3">
    <source>
        <dbReference type="ARBA" id="ARBA00023163"/>
    </source>
</evidence>
<dbReference type="SUPFAM" id="SSF46894">
    <property type="entry name" value="C-terminal effector domain of the bipartite response regulators"/>
    <property type="match status" value="1"/>
</dbReference>
<proteinExistence type="predicted"/>
<comment type="caution">
    <text evidence="5">The sequence shown here is derived from an EMBL/GenBank/DDBJ whole genome shotgun (WGS) entry which is preliminary data.</text>
</comment>
<dbReference type="InterPro" id="IPR016032">
    <property type="entry name" value="Sig_transdc_resp-reg_C-effctor"/>
</dbReference>
<dbReference type="PRINTS" id="PR00038">
    <property type="entry name" value="HTHLUXR"/>
</dbReference>
<dbReference type="Pfam" id="PF00196">
    <property type="entry name" value="GerE"/>
    <property type="match status" value="1"/>
</dbReference>
<dbReference type="SMART" id="SM00421">
    <property type="entry name" value="HTH_LUXR"/>
    <property type="match status" value="1"/>
</dbReference>
<evidence type="ECO:0000313" key="5">
    <source>
        <dbReference type="EMBL" id="GAA2335109.1"/>
    </source>
</evidence>
<dbReference type="InterPro" id="IPR000792">
    <property type="entry name" value="Tscrpt_reg_LuxR_C"/>
</dbReference>
<evidence type="ECO:0000313" key="6">
    <source>
        <dbReference type="Proteomes" id="UP001501218"/>
    </source>
</evidence>
<dbReference type="CDD" id="cd06170">
    <property type="entry name" value="LuxR_C_like"/>
    <property type="match status" value="1"/>
</dbReference>
<dbReference type="Gene3D" id="1.10.10.10">
    <property type="entry name" value="Winged helix-like DNA-binding domain superfamily/Winged helix DNA-binding domain"/>
    <property type="match status" value="1"/>
</dbReference>
<dbReference type="InterPro" id="IPR036388">
    <property type="entry name" value="WH-like_DNA-bd_sf"/>
</dbReference>
<dbReference type="PANTHER" id="PTHR44688:SF16">
    <property type="entry name" value="DNA-BINDING TRANSCRIPTIONAL ACTIVATOR DEVR_DOSR"/>
    <property type="match status" value="1"/>
</dbReference>
<keyword evidence="1" id="KW-0805">Transcription regulation</keyword>
<keyword evidence="6" id="KW-1185">Reference proteome</keyword>
<gene>
    <name evidence="5" type="ORF">GCM10009854_08660</name>
</gene>
<keyword evidence="3" id="KW-0804">Transcription</keyword>
<dbReference type="PANTHER" id="PTHR44688">
    <property type="entry name" value="DNA-BINDING TRANSCRIPTIONAL ACTIVATOR DEVR_DOSR"/>
    <property type="match status" value="1"/>
</dbReference>
<keyword evidence="2" id="KW-0238">DNA-binding</keyword>
<name>A0ABN3FQ64_9PSEU</name>
<dbReference type="EMBL" id="BAAARA010000002">
    <property type="protein sequence ID" value="GAA2335109.1"/>
    <property type="molecule type" value="Genomic_DNA"/>
</dbReference>
<protein>
    <recommendedName>
        <fullName evidence="4">HTH luxR-type domain-containing protein</fullName>
    </recommendedName>
</protein>
<sequence>MNLTERELAVVRAAAKGLTNVEIAARLYISASTAKAHLAAAQRKLGVRNRVETTAWAWKNGLMDGG</sequence>
<reference evidence="5 6" key="1">
    <citation type="journal article" date="2019" name="Int. J. Syst. Evol. Microbiol.">
        <title>The Global Catalogue of Microorganisms (GCM) 10K type strain sequencing project: providing services to taxonomists for standard genome sequencing and annotation.</title>
        <authorList>
            <consortium name="The Broad Institute Genomics Platform"/>
            <consortium name="The Broad Institute Genome Sequencing Center for Infectious Disease"/>
            <person name="Wu L."/>
            <person name="Ma J."/>
        </authorList>
    </citation>
    <scope>NUCLEOTIDE SEQUENCE [LARGE SCALE GENOMIC DNA]</scope>
    <source>
        <strain evidence="5 6">JCM 16221</strain>
    </source>
</reference>
<evidence type="ECO:0000259" key="4">
    <source>
        <dbReference type="PROSITE" id="PS50043"/>
    </source>
</evidence>
<dbReference type="Proteomes" id="UP001501218">
    <property type="component" value="Unassembled WGS sequence"/>
</dbReference>
<dbReference type="PROSITE" id="PS50043">
    <property type="entry name" value="HTH_LUXR_2"/>
    <property type="match status" value="1"/>
</dbReference>
<evidence type="ECO:0000256" key="1">
    <source>
        <dbReference type="ARBA" id="ARBA00023015"/>
    </source>
</evidence>
<organism evidence="5 6">
    <name type="scientific">Saccharopolyspora halophila</name>
    <dbReference type="NCBI Taxonomy" id="405551"/>
    <lineage>
        <taxon>Bacteria</taxon>
        <taxon>Bacillati</taxon>
        <taxon>Actinomycetota</taxon>
        <taxon>Actinomycetes</taxon>
        <taxon>Pseudonocardiales</taxon>
        <taxon>Pseudonocardiaceae</taxon>
        <taxon>Saccharopolyspora</taxon>
    </lineage>
</organism>
<evidence type="ECO:0000256" key="2">
    <source>
        <dbReference type="ARBA" id="ARBA00023125"/>
    </source>
</evidence>